<feature type="domain" description="Aminotransferase class I/classII large" evidence="11">
    <location>
        <begin position="35"/>
        <end position="355"/>
    </location>
</feature>
<dbReference type="PANTHER" id="PTHR43643:SF3">
    <property type="entry name" value="HISTIDINOL-PHOSPHATE AMINOTRANSFERASE"/>
    <property type="match status" value="1"/>
</dbReference>
<dbReference type="EC" id="2.6.1.9" evidence="9"/>
<keyword evidence="5 9" id="KW-0032">Aminotransferase</keyword>
<sequence>MAAGADDAPRARQGVDRIPAYIPGEAPPGGTGRSVKLSSNESPLGCSPLAAAAFQAHAGSLQLYPDAGAHALRDAIAAKFGLNSARVVTSCGSEELLHLAARAFVDTGDEVVVSQYGFIGHHIAALAAGAERIVVPERDYSVDLDAMAAAVGPRTKLVFIANPGNPTGTVLPAQAIADFHACLPRRVVLVLDAAYAEFAELDQAYRCGLDLAERADNVLVTRTFSKMFGLAGLRIGWGYGRTSLIDNINRVRPAFNANAVAQAVAIAALQDDDFVRRSCELNSAGLVQLSEGLATLGITVTPSVCNFVLAHFGPRTPGADAVFEALRLRGIVVRPVKGYDLPDALRISVGVPEDNQFLLDELAVILGGGR</sequence>
<evidence type="ECO:0000256" key="9">
    <source>
        <dbReference type="HAMAP-Rule" id="MF_01023"/>
    </source>
</evidence>
<evidence type="ECO:0000256" key="5">
    <source>
        <dbReference type="ARBA" id="ARBA00022576"/>
    </source>
</evidence>
<dbReference type="Pfam" id="PF00155">
    <property type="entry name" value="Aminotran_1_2"/>
    <property type="match status" value="1"/>
</dbReference>
<comment type="cofactor">
    <cofactor evidence="1 9">
        <name>pyridoxal 5'-phosphate</name>
        <dbReference type="ChEBI" id="CHEBI:597326"/>
    </cofactor>
</comment>
<proteinExistence type="inferred from homology"/>
<evidence type="ECO:0000259" key="11">
    <source>
        <dbReference type="Pfam" id="PF00155"/>
    </source>
</evidence>
<comment type="pathway">
    <text evidence="2 9">Amino-acid biosynthesis; L-histidine biosynthesis; L-histidine from 5-phospho-alpha-D-ribose 1-diphosphate: step 7/9.</text>
</comment>
<comment type="catalytic activity">
    <reaction evidence="8 9">
        <text>L-histidinol phosphate + 2-oxoglutarate = 3-(imidazol-4-yl)-2-oxopropyl phosphate + L-glutamate</text>
        <dbReference type="Rhea" id="RHEA:23744"/>
        <dbReference type="ChEBI" id="CHEBI:16810"/>
        <dbReference type="ChEBI" id="CHEBI:29985"/>
        <dbReference type="ChEBI" id="CHEBI:57766"/>
        <dbReference type="ChEBI" id="CHEBI:57980"/>
        <dbReference type="EC" id="2.6.1.9"/>
    </reaction>
</comment>
<feature type="region of interest" description="Disordered" evidence="10">
    <location>
        <begin position="1"/>
        <end position="39"/>
    </location>
</feature>
<dbReference type="InterPro" id="IPR050106">
    <property type="entry name" value="HistidinolP_aminotransfase"/>
</dbReference>
<dbReference type="Gene3D" id="3.40.640.10">
    <property type="entry name" value="Type I PLP-dependent aspartate aminotransferase-like (Major domain)"/>
    <property type="match status" value="1"/>
</dbReference>
<feature type="modified residue" description="N6-(pyridoxal phosphate)lysine" evidence="9">
    <location>
        <position position="226"/>
    </location>
</feature>
<dbReference type="Proteomes" id="UP000664914">
    <property type="component" value="Chromosome"/>
</dbReference>
<dbReference type="GO" id="GO:0000105">
    <property type="term" value="P:L-histidine biosynthetic process"/>
    <property type="evidence" value="ECO:0007669"/>
    <property type="project" value="UniProtKB-UniRule"/>
</dbReference>
<name>A0A975D7U7_9SPHN</name>
<dbReference type="GO" id="GO:0030170">
    <property type="term" value="F:pyridoxal phosphate binding"/>
    <property type="evidence" value="ECO:0007669"/>
    <property type="project" value="InterPro"/>
</dbReference>
<reference evidence="12" key="1">
    <citation type="submission" date="2020-07" db="EMBL/GenBank/DDBJ databases">
        <authorList>
            <person name="Camacho E."/>
        </authorList>
    </citation>
    <scope>NUCLEOTIDE SEQUENCE</scope>
    <source>
        <strain evidence="12">MPO218</strain>
    </source>
</reference>
<evidence type="ECO:0000313" key="12">
    <source>
        <dbReference type="EMBL" id="QTH24542.1"/>
    </source>
</evidence>
<dbReference type="InterPro" id="IPR015424">
    <property type="entry name" value="PyrdxlP-dep_Trfase"/>
</dbReference>
<reference evidence="12" key="2">
    <citation type="submission" date="2021-04" db="EMBL/GenBank/DDBJ databases">
        <title>Isolation and genomic analysis of the ibuprofen-degrading bacterium Sphingomonas strain MPO218.</title>
        <authorList>
            <person name="Aulestia M."/>
            <person name="Flores A."/>
            <person name="Mangas E.L."/>
            <person name="Perez-Pulido A.J."/>
            <person name="Santero E."/>
            <person name="Camacho E.M."/>
        </authorList>
    </citation>
    <scope>NUCLEOTIDE SEQUENCE</scope>
    <source>
        <strain evidence="12">MPO218</strain>
    </source>
</reference>
<dbReference type="InterPro" id="IPR005861">
    <property type="entry name" value="HisP_aminotrans"/>
</dbReference>
<evidence type="ECO:0000256" key="8">
    <source>
        <dbReference type="ARBA" id="ARBA00047481"/>
    </source>
</evidence>
<evidence type="ECO:0000313" key="13">
    <source>
        <dbReference type="Proteomes" id="UP000664914"/>
    </source>
</evidence>
<evidence type="ECO:0000256" key="7">
    <source>
        <dbReference type="ARBA" id="ARBA00022898"/>
    </source>
</evidence>
<evidence type="ECO:0000256" key="4">
    <source>
        <dbReference type="ARBA" id="ARBA00011738"/>
    </source>
</evidence>
<comment type="subunit">
    <text evidence="4 9">Homodimer.</text>
</comment>
<keyword evidence="9" id="KW-0028">Amino-acid biosynthesis</keyword>
<dbReference type="HAMAP" id="MF_01023">
    <property type="entry name" value="HisC_aminotrans_2"/>
    <property type="match status" value="1"/>
</dbReference>
<dbReference type="InterPro" id="IPR015422">
    <property type="entry name" value="PyrdxlP-dep_Trfase_small"/>
</dbReference>
<evidence type="ECO:0000256" key="3">
    <source>
        <dbReference type="ARBA" id="ARBA00007970"/>
    </source>
</evidence>
<dbReference type="CDD" id="cd00609">
    <property type="entry name" value="AAT_like"/>
    <property type="match status" value="1"/>
</dbReference>
<dbReference type="PANTHER" id="PTHR43643">
    <property type="entry name" value="HISTIDINOL-PHOSPHATE AMINOTRANSFERASE 2"/>
    <property type="match status" value="1"/>
</dbReference>
<keyword evidence="9" id="KW-0368">Histidine biosynthesis</keyword>
<accession>A0A975D7U7</accession>
<dbReference type="Gene3D" id="3.90.1150.10">
    <property type="entry name" value="Aspartate Aminotransferase, domain 1"/>
    <property type="match status" value="1"/>
</dbReference>
<keyword evidence="7 9" id="KW-0663">Pyridoxal phosphate</keyword>
<evidence type="ECO:0000256" key="10">
    <source>
        <dbReference type="SAM" id="MobiDB-lite"/>
    </source>
</evidence>
<evidence type="ECO:0000256" key="2">
    <source>
        <dbReference type="ARBA" id="ARBA00005011"/>
    </source>
</evidence>
<keyword evidence="6 9" id="KW-0808">Transferase</keyword>
<dbReference type="InterPro" id="IPR004839">
    <property type="entry name" value="Aminotransferase_I/II_large"/>
</dbReference>
<dbReference type="NCBIfam" id="TIGR01141">
    <property type="entry name" value="hisC"/>
    <property type="match status" value="1"/>
</dbReference>
<dbReference type="GO" id="GO:0004400">
    <property type="term" value="F:histidinol-phosphate transaminase activity"/>
    <property type="evidence" value="ECO:0007669"/>
    <property type="project" value="UniProtKB-UniRule"/>
</dbReference>
<dbReference type="InterPro" id="IPR015421">
    <property type="entry name" value="PyrdxlP-dep_Trfase_major"/>
</dbReference>
<evidence type="ECO:0000256" key="1">
    <source>
        <dbReference type="ARBA" id="ARBA00001933"/>
    </source>
</evidence>
<organism evidence="12 13">
    <name type="scientific">Rhizorhabdus wittichii</name>
    <dbReference type="NCBI Taxonomy" id="160791"/>
    <lineage>
        <taxon>Bacteria</taxon>
        <taxon>Pseudomonadati</taxon>
        <taxon>Pseudomonadota</taxon>
        <taxon>Alphaproteobacteria</taxon>
        <taxon>Sphingomonadales</taxon>
        <taxon>Sphingomonadaceae</taxon>
        <taxon>Rhizorhabdus</taxon>
    </lineage>
</organism>
<dbReference type="AlphaFoldDB" id="A0A975D7U7"/>
<gene>
    <name evidence="9" type="primary">hisC</name>
    <name evidence="12" type="ORF">HRJ34_11055</name>
</gene>
<dbReference type="SUPFAM" id="SSF53383">
    <property type="entry name" value="PLP-dependent transferases"/>
    <property type="match status" value="1"/>
</dbReference>
<evidence type="ECO:0000256" key="6">
    <source>
        <dbReference type="ARBA" id="ARBA00022679"/>
    </source>
</evidence>
<comment type="similarity">
    <text evidence="3 9">Belongs to the class-II pyridoxal-phosphate-dependent aminotransferase family. Histidinol-phosphate aminotransferase subfamily.</text>
</comment>
<dbReference type="EMBL" id="CP059319">
    <property type="protein sequence ID" value="QTH24542.1"/>
    <property type="molecule type" value="Genomic_DNA"/>
</dbReference>
<protein>
    <recommendedName>
        <fullName evidence="9">Histidinol-phosphate aminotransferase</fullName>
        <ecNumber evidence="9">2.6.1.9</ecNumber>
    </recommendedName>
    <alternativeName>
        <fullName evidence="9">Imidazole acetol-phosphate transaminase</fullName>
    </alternativeName>
</protein>